<proteinExistence type="predicted"/>
<dbReference type="AlphaFoldDB" id="A0A1G6LN27"/>
<organism evidence="1 2">
    <name type="scientific">Prauserella marina</name>
    <dbReference type="NCBI Taxonomy" id="530584"/>
    <lineage>
        <taxon>Bacteria</taxon>
        <taxon>Bacillati</taxon>
        <taxon>Actinomycetota</taxon>
        <taxon>Actinomycetes</taxon>
        <taxon>Pseudonocardiales</taxon>
        <taxon>Pseudonocardiaceae</taxon>
        <taxon>Prauserella</taxon>
    </lineage>
</organism>
<dbReference type="EMBL" id="FMZE01000002">
    <property type="protein sequence ID" value="SDC44145.1"/>
    <property type="molecule type" value="Genomic_DNA"/>
</dbReference>
<evidence type="ECO:0000313" key="1">
    <source>
        <dbReference type="EMBL" id="SDC44145.1"/>
    </source>
</evidence>
<keyword evidence="2" id="KW-1185">Reference proteome</keyword>
<reference evidence="1 2" key="1">
    <citation type="submission" date="2016-10" db="EMBL/GenBank/DDBJ databases">
        <authorList>
            <person name="de Groot N.N."/>
        </authorList>
    </citation>
    <scope>NUCLEOTIDE SEQUENCE [LARGE SCALE GENOMIC DNA]</scope>
    <source>
        <strain evidence="1 2">CGMCC 4.5506</strain>
    </source>
</reference>
<accession>A0A1G6LN27</accession>
<name>A0A1G6LN27_9PSEU</name>
<dbReference type="STRING" id="530584.SAMN05421630_102119"/>
<sequence>MTADPDQVAELRARRAEFRRYVKENHPDVGGDPDEFVAGIARFREETTAAPSERDRFEAPVVFTSRPTGVTGAAVRVARWWRKRRRPPRVR</sequence>
<protein>
    <submittedName>
        <fullName evidence="1">Uncharacterized protein</fullName>
    </submittedName>
</protein>
<dbReference type="Proteomes" id="UP000199494">
    <property type="component" value="Unassembled WGS sequence"/>
</dbReference>
<evidence type="ECO:0000313" key="2">
    <source>
        <dbReference type="Proteomes" id="UP000199494"/>
    </source>
</evidence>
<dbReference type="RefSeq" id="WP_245865827.1">
    <property type="nucleotide sequence ID" value="NZ_CP016353.1"/>
</dbReference>
<gene>
    <name evidence="1" type="ORF">SAMN05421630_102119</name>
</gene>